<feature type="chain" id="PRO_5011691873" evidence="8">
    <location>
        <begin position="28"/>
        <end position="563"/>
    </location>
</feature>
<dbReference type="InterPro" id="IPR051395">
    <property type="entry name" value="Cytochrome_c_Peroxidase/MauG"/>
</dbReference>
<evidence type="ECO:0000256" key="8">
    <source>
        <dbReference type="SAM" id="SignalP"/>
    </source>
</evidence>
<dbReference type="InterPro" id="IPR009056">
    <property type="entry name" value="Cyt_c-like_dom"/>
</dbReference>
<keyword evidence="1 6" id="KW-0349">Heme</keyword>
<keyword evidence="5 6" id="KW-0408">Iron</keyword>
<name>A0A1H8HJT5_9PROT</name>
<keyword evidence="3 8" id="KW-0732">Signal</keyword>
<keyword evidence="2 6" id="KW-0479">Metal-binding</keyword>
<evidence type="ECO:0000256" key="5">
    <source>
        <dbReference type="ARBA" id="ARBA00023004"/>
    </source>
</evidence>
<organism evidence="10 11">
    <name type="scientific">Nitrosomonas marina</name>
    <dbReference type="NCBI Taxonomy" id="917"/>
    <lineage>
        <taxon>Bacteria</taxon>
        <taxon>Pseudomonadati</taxon>
        <taxon>Pseudomonadota</taxon>
        <taxon>Betaproteobacteria</taxon>
        <taxon>Nitrosomonadales</taxon>
        <taxon>Nitrosomonadaceae</taxon>
        <taxon>Nitrosomonas</taxon>
    </lineage>
</organism>
<evidence type="ECO:0000259" key="9">
    <source>
        <dbReference type="PROSITE" id="PS51007"/>
    </source>
</evidence>
<evidence type="ECO:0000256" key="7">
    <source>
        <dbReference type="SAM" id="MobiDB-lite"/>
    </source>
</evidence>
<keyword evidence="4" id="KW-0560">Oxidoreductase</keyword>
<accession>A0A1H8HJT5</accession>
<dbReference type="GO" id="GO:0004130">
    <property type="term" value="F:cytochrome-c peroxidase activity"/>
    <property type="evidence" value="ECO:0007669"/>
    <property type="project" value="TreeGrafter"/>
</dbReference>
<dbReference type="GO" id="GO:0020037">
    <property type="term" value="F:heme binding"/>
    <property type="evidence" value="ECO:0007669"/>
    <property type="project" value="InterPro"/>
</dbReference>
<dbReference type="PROSITE" id="PS51007">
    <property type="entry name" value="CYTC"/>
    <property type="match status" value="1"/>
</dbReference>
<sequence length="563" mass="63032">MKFLTRMMTMLLILFSGFSGFSGLSVAEGEFDPAEIAIGERLFLETRFAQFFAVHNNGGDTTMDVTETTGTPLPGPFPGQSMNCAACHLVDQQLDTDGGGMRTYADFARRSPLQPREDGKTHAVRNSPPLVNASLPRKKRPGVKGGVMFHFDGEFTSLQDLVKATYTGRMAGWLPGEKDEAIRHFAYIIRSDDGQGELAREFGGAYAVILKGTDPSIPEAFRLPEEFRIEVETASDEEIFDAVTRITVAYVEDLQFSRDEDGNFNLTPYDVFLAKNGLPQKPAKGESDAHYSQRLSQRISRLQNPQYVTQQDGEFVFHDQPFVFGPEELAGMKIFFNAATDGQFGIRKAANCITCHQAPNFTDFAVHNTGITQIEYDTIHGEGAFSTLFIPGLAERRENPLAYLPATEKHPNAMEPYRAIPDISHPERIDLGVWNIYANPDFPKTQIMLSQLLCEEARKDKNRQPHFYTDTRHHPCAAENLLDRSIAMFKTPGLRDLEHSAPFMHNGQFDTLEAVIELYRQTAELARNGQLRNASPDLLDVHIHENDVAPLAAFLRALNEDYE</sequence>
<keyword evidence="10" id="KW-0575">Peroxidase</keyword>
<dbReference type="SUPFAM" id="SSF46626">
    <property type="entry name" value="Cytochrome c"/>
    <property type="match status" value="2"/>
</dbReference>
<feature type="signal peptide" evidence="8">
    <location>
        <begin position="1"/>
        <end position="27"/>
    </location>
</feature>
<evidence type="ECO:0000256" key="2">
    <source>
        <dbReference type="ARBA" id="ARBA00022723"/>
    </source>
</evidence>
<dbReference type="RefSeq" id="WP_177167767.1">
    <property type="nucleotide sequence ID" value="NZ_FOCP01000024.1"/>
</dbReference>
<evidence type="ECO:0000256" key="3">
    <source>
        <dbReference type="ARBA" id="ARBA00022729"/>
    </source>
</evidence>
<evidence type="ECO:0000313" key="10">
    <source>
        <dbReference type="EMBL" id="SEN56325.1"/>
    </source>
</evidence>
<dbReference type="STRING" id="917.SAMN05216326_101175"/>
<dbReference type="EMBL" id="FOCP01000024">
    <property type="protein sequence ID" value="SEN56325.1"/>
    <property type="molecule type" value="Genomic_DNA"/>
</dbReference>
<evidence type="ECO:0000256" key="4">
    <source>
        <dbReference type="ARBA" id="ARBA00023002"/>
    </source>
</evidence>
<evidence type="ECO:0000256" key="6">
    <source>
        <dbReference type="PROSITE-ProRule" id="PRU00433"/>
    </source>
</evidence>
<gene>
    <name evidence="10" type="ORF">SAMN05216325_12417</name>
</gene>
<dbReference type="Gene3D" id="1.10.760.10">
    <property type="entry name" value="Cytochrome c-like domain"/>
    <property type="match status" value="2"/>
</dbReference>
<dbReference type="Proteomes" id="UP000199459">
    <property type="component" value="Unassembled WGS sequence"/>
</dbReference>
<feature type="region of interest" description="Disordered" evidence="7">
    <location>
        <begin position="113"/>
        <end position="137"/>
    </location>
</feature>
<evidence type="ECO:0000313" key="11">
    <source>
        <dbReference type="Proteomes" id="UP000199459"/>
    </source>
</evidence>
<reference evidence="10 11" key="1">
    <citation type="submission" date="2016-10" db="EMBL/GenBank/DDBJ databases">
        <authorList>
            <person name="de Groot N.N."/>
        </authorList>
    </citation>
    <scope>NUCLEOTIDE SEQUENCE [LARGE SCALE GENOMIC DNA]</scope>
    <source>
        <strain evidence="10 11">Nm22</strain>
    </source>
</reference>
<dbReference type="PANTHER" id="PTHR30600:SF10">
    <property type="entry name" value="BLL6722 PROTEIN"/>
    <property type="match status" value="1"/>
</dbReference>
<feature type="domain" description="Cytochrome c" evidence="9">
    <location>
        <begin position="34"/>
        <end position="171"/>
    </location>
</feature>
<dbReference type="AlphaFoldDB" id="A0A1H8HJT5"/>
<dbReference type="InterPro" id="IPR036909">
    <property type="entry name" value="Cyt_c-like_dom_sf"/>
</dbReference>
<proteinExistence type="predicted"/>
<protein>
    <submittedName>
        <fullName evidence="10">Di-haem cytochrome c peroxidase</fullName>
    </submittedName>
</protein>
<dbReference type="GO" id="GO:0009055">
    <property type="term" value="F:electron transfer activity"/>
    <property type="evidence" value="ECO:0007669"/>
    <property type="project" value="InterPro"/>
</dbReference>
<dbReference type="PANTHER" id="PTHR30600">
    <property type="entry name" value="CYTOCHROME C PEROXIDASE-RELATED"/>
    <property type="match status" value="1"/>
</dbReference>
<dbReference type="GO" id="GO:0046872">
    <property type="term" value="F:metal ion binding"/>
    <property type="evidence" value="ECO:0007669"/>
    <property type="project" value="UniProtKB-KW"/>
</dbReference>
<evidence type="ECO:0000256" key="1">
    <source>
        <dbReference type="ARBA" id="ARBA00022617"/>
    </source>
</evidence>